<name>A0A0K2VGU3_LEPSM</name>
<organism evidence="2">
    <name type="scientific">Lepeophtheirus salmonis</name>
    <name type="common">Salmon louse</name>
    <name type="synonym">Caligus salmonis</name>
    <dbReference type="NCBI Taxonomy" id="72036"/>
    <lineage>
        <taxon>Eukaryota</taxon>
        <taxon>Metazoa</taxon>
        <taxon>Ecdysozoa</taxon>
        <taxon>Arthropoda</taxon>
        <taxon>Crustacea</taxon>
        <taxon>Multicrustacea</taxon>
        <taxon>Hexanauplia</taxon>
        <taxon>Copepoda</taxon>
        <taxon>Siphonostomatoida</taxon>
        <taxon>Caligidae</taxon>
        <taxon>Lepeophtheirus</taxon>
    </lineage>
</organism>
<dbReference type="AlphaFoldDB" id="A0A0K2VGU3"/>
<evidence type="ECO:0000313" key="2">
    <source>
        <dbReference type="EMBL" id="CDW49673.1"/>
    </source>
</evidence>
<protein>
    <submittedName>
        <fullName evidence="2">Uncharacterized protein</fullName>
    </submittedName>
</protein>
<evidence type="ECO:0000256" key="1">
    <source>
        <dbReference type="SAM" id="MobiDB-lite"/>
    </source>
</evidence>
<proteinExistence type="predicted"/>
<feature type="region of interest" description="Disordered" evidence="1">
    <location>
        <begin position="1"/>
        <end position="26"/>
    </location>
</feature>
<sequence length="62" mass="6601">EGGGVLTKKNTWQGVGKKPSANLQESENGVRINVVSSSIPSSRSLNKVKLIPHDVTQGVFLN</sequence>
<reference evidence="2" key="1">
    <citation type="submission" date="2014-05" db="EMBL/GenBank/DDBJ databases">
        <authorList>
            <person name="Chronopoulou M."/>
        </authorList>
    </citation>
    <scope>NUCLEOTIDE SEQUENCE</scope>
    <source>
        <tissue evidence="2">Whole organism</tissue>
    </source>
</reference>
<dbReference type="EMBL" id="HACA01032312">
    <property type="protein sequence ID" value="CDW49673.1"/>
    <property type="molecule type" value="Transcribed_RNA"/>
</dbReference>
<accession>A0A0K2VGU3</accession>
<feature type="non-terminal residue" evidence="2">
    <location>
        <position position="1"/>
    </location>
</feature>